<evidence type="ECO:0000256" key="9">
    <source>
        <dbReference type="SAM" id="Phobius"/>
    </source>
</evidence>
<dbReference type="GO" id="GO:0022841">
    <property type="term" value="F:potassium ion leak channel activity"/>
    <property type="evidence" value="ECO:0007669"/>
    <property type="project" value="TreeGrafter"/>
</dbReference>
<feature type="transmembrane region" description="Helical" evidence="9">
    <location>
        <begin position="68"/>
        <end position="92"/>
    </location>
</feature>
<feature type="transmembrane region" description="Helical" evidence="9">
    <location>
        <begin position="316"/>
        <end position="337"/>
    </location>
</feature>
<dbReference type="Pfam" id="PF07885">
    <property type="entry name" value="Ion_trans_2"/>
    <property type="match status" value="2"/>
</dbReference>
<keyword evidence="2" id="KW-0813">Transport</keyword>
<evidence type="ECO:0000256" key="2">
    <source>
        <dbReference type="ARBA" id="ARBA00022448"/>
    </source>
</evidence>
<keyword evidence="7" id="KW-0407">Ion channel</keyword>
<evidence type="ECO:0000313" key="12">
    <source>
        <dbReference type="Proteomes" id="UP000663888"/>
    </source>
</evidence>
<feature type="transmembrane region" description="Helical" evidence="9">
    <location>
        <begin position="138"/>
        <end position="162"/>
    </location>
</feature>
<proteinExistence type="predicted"/>
<feature type="transmembrane region" description="Helical" evidence="9">
    <location>
        <begin position="21"/>
        <end position="48"/>
    </location>
</feature>
<keyword evidence="3 9" id="KW-0812">Transmembrane</keyword>
<evidence type="ECO:0000256" key="8">
    <source>
        <dbReference type="SAM" id="MobiDB-lite"/>
    </source>
</evidence>
<keyword evidence="4 9" id="KW-1133">Transmembrane helix</keyword>
<evidence type="ECO:0000313" key="11">
    <source>
        <dbReference type="EMBL" id="CAE6476460.1"/>
    </source>
</evidence>
<evidence type="ECO:0000256" key="6">
    <source>
        <dbReference type="ARBA" id="ARBA00023136"/>
    </source>
</evidence>
<dbReference type="GO" id="GO:0015271">
    <property type="term" value="F:outward rectifier potassium channel activity"/>
    <property type="evidence" value="ECO:0007669"/>
    <property type="project" value="TreeGrafter"/>
</dbReference>
<comment type="caution">
    <text evidence="11">The sequence shown here is derived from an EMBL/GenBank/DDBJ whole genome shotgun (WGS) entry which is preliminary data.</text>
</comment>
<keyword evidence="5" id="KW-0406">Ion transport</keyword>
<organism evidence="11 12">
    <name type="scientific">Rhizoctonia solani</name>
    <dbReference type="NCBI Taxonomy" id="456999"/>
    <lineage>
        <taxon>Eukaryota</taxon>
        <taxon>Fungi</taxon>
        <taxon>Dikarya</taxon>
        <taxon>Basidiomycota</taxon>
        <taxon>Agaricomycotina</taxon>
        <taxon>Agaricomycetes</taxon>
        <taxon>Cantharellales</taxon>
        <taxon>Ceratobasidiaceae</taxon>
        <taxon>Rhizoctonia</taxon>
    </lineage>
</organism>
<evidence type="ECO:0000256" key="7">
    <source>
        <dbReference type="ARBA" id="ARBA00023303"/>
    </source>
</evidence>
<protein>
    <recommendedName>
        <fullName evidence="10">Potassium channel domain-containing protein</fullName>
    </recommendedName>
</protein>
<feature type="transmembrane region" description="Helical" evidence="9">
    <location>
        <begin position="391"/>
        <end position="416"/>
    </location>
</feature>
<sequence length="652" mass="72531">MHWSHQSKPQSPRTTSGVSYFLRPIYLFASVSPLTAALIAPLAVLLDIPALTEKWYTRNGEPQPDPRASLILSGLSLGFSLIANALLVIRFSLQGRGWTVATRISVACWVVKVVTGISNLVVFGALTRNQPQFSYAEGFWSAVVSLIASGLILALLLVHWVIEFKRDPSRDGQPCTPAHTKLQLRVAGRHFMLQNTMLIGLIALTALIFSRIGIYFTIVTFLTVGFGDFHPTKPSTKVILFPLGLLGITLLASCISMIISFFNEHQQQHKAKARAEREMAWQISQMRSENPSLQREIEFLYELHERQGWRERGIDLIESLVGFLVFWFAGAAIFGAVESWSYGDGLYFCYVFFLSIGYGDLAPVSPAGRGKLLGFILPDYMRSLSNTTSTVVFIVYSLMAVPIMASFAVQAIQNILERLSTKRMDQRRARFGDETSQAIAEVQSGKQDLEKNSNNESRDEMHSTLVARFHSQKGNAGSVEGDTDVAMKADDLKALLEHAVSLERIARRLLVAHLEEGSPAQILLRADWNLQSRDLRALESESKRRSSGQPRAQARISNELGTASTSDAMHNGGDYDLVATEAGVVGTTERREEQEEEAIAVTAVGGMDDEETLKAVREFRRNLAGMLALGSRLRKLEGTEKYIFERRRQEEI</sequence>
<evidence type="ECO:0000256" key="5">
    <source>
        <dbReference type="ARBA" id="ARBA00023065"/>
    </source>
</evidence>
<dbReference type="GO" id="GO:0005886">
    <property type="term" value="C:plasma membrane"/>
    <property type="evidence" value="ECO:0007669"/>
    <property type="project" value="TreeGrafter"/>
</dbReference>
<dbReference type="PANTHER" id="PTHR11003:SF291">
    <property type="entry name" value="IP11374P"/>
    <property type="match status" value="1"/>
</dbReference>
<dbReference type="GO" id="GO:0030322">
    <property type="term" value="P:stabilization of membrane potential"/>
    <property type="evidence" value="ECO:0007669"/>
    <property type="project" value="TreeGrafter"/>
</dbReference>
<dbReference type="InterPro" id="IPR003280">
    <property type="entry name" value="2pore_dom_K_chnl"/>
</dbReference>
<dbReference type="InterPro" id="IPR013099">
    <property type="entry name" value="K_chnl_dom"/>
</dbReference>
<dbReference type="Proteomes" id="UP000663888">
    <property type="component" value="Unassembled WGS sequence"/>
</dbReference>
<evidence type="ECO:0000256" key="3">
    <source>
        <dbReference type="ARBA" id="ARBA00022692"/>
    </source>
</evidence>
<feature type="domain" description="Potassium channel" evidence="10">
    <location>
        <begin position="213"/>
        <end position="262"/>
    </location>
</feature>
<evidence type="ECO:0000256" key="1">
    <source>
        <dbReference type="ARBA" id="ARBA00004141"/>
    </source>
</evidence>
<dbReference type="PANTHER" id="PTHR11003">
    <property type="entry name" value="POTASSIUM CHANNEL, SUBFAMILY K"/>
    <property type="match status" value="1"/>
</dbReference>
<evidence type="ECO:0000259" key="10">
    <source>
        <dbReference type="Pfam" id="PF07885"/>
    </source>
</evidence>
<dbReference type="SUPFAM" id="SSF81324">
    <property type="entry name" value="Voltage-gated potassium channels"/>
    <property type="match status" value="2"/>
</dbReference>
<dbReference type="EMBL" id="CAJMWX010001235">
    <property type="protein sequence ID" value="CAE6476460.1"/>
    <property type="molecule type" value="Genomic_DNA"/>
</dbReference>
<feature type="domain" description="Potassium channel" evidence="10">
    <location>
        <begin position="323"/>
        <end position="370"/>
    </location>
</feature>
<feature type="region of interest" description="Disordered" evidence="8">
    <location>
        <begin position="539"/>
        <end position="574"/>
    </location>
</feature>
<evidence type="ECO:0000256" key="4">
    <source>
        <dbReference type="ARBA" id="ARBA00022989"/>
    </source>
</evidence>
<name>A0A8H3C838_9AGAM</name>
<keyword evidence="6 9" id="KW-0472">Membrane</keyword>
<dbReference type="Gene3D" id="1.10.287.70">
    <property type="match status" value="2"/>
</dbReference>
<dbReference type="AlphaFoldDB" id="A0A8H3C838"/>
<feature type="compositionally biased region" description="Polar residues" evidence="8">
    <location>
        <begin position="547"/>
        <end position="568"/>
    </location>
</feature>
<feature type="transmembrane region" description="Helical" evidence="9">
    <location>
        <begin position="104"/>
        <end position="126"/>
    </location>
</feature>
<comment type="subcellular location">
    <subcellularLocation>
        <location evidence="1">Membrane</location>
        <topology evidence="1">Multi-pass membrane protein</topology>
    </subcellularLocation>
</comment>
<reference evidence="11" key="1">
    <citation type="submission" date="2021-01" db="EMBL/GenBank/DDBJ databases">
        <authorList>
            <person name="Kaushik A."/>
        </authorList>
    </citation>
    <scope>NUCLEOTIDE SEQUENCE</scope>
    <source>
        <strain evidence="11">AG4-R118</strain>
    </source>
</reference>
<gene>
    <name evidence="11" type="ORF">RDB_LOCUS116955</name>
</gene>
<feature type="transmembrane region" description="Helical" evidence="9">
    <location>
        <begin position="238"/>
        <end position="262"/>
    </location>
</feature>
<feature type="transmembrane region" description="Helical" evidence="9">
    <location>
        <begin position="198"/>
        <end position="226"/>
    </location>
</feature>
<accession>A0A8H3C838</accession>